<keyword evidence="2" id="KW-0732">Signal</keyword>
<dbReference type="PANTHER" id="PTHR21724">
    <property type="entry name" value="SHKT DOMAIN-CONTAINING PROTEIN"/>
    <property type="match status" value="1"/>
</dbReference>
<dbReference type="SMART" id="SM00254">
    <property type="entry name" value="ShKT"/>
    <property type="match status" value="4"/>
</dbReference>
<dbReference type="EnsemblMetazoa" id="G14173.1">
    <property type="protein sequence ID" value="G14173.1:cds"/>
    <property type="gene ID" value="G14173"/>
</dbReference>
<protein>
    <recommendedName>
        <fullName evidence="3">ShKT domain-containing protein</fullName>
    </recommendedName>
</protein>
<evidence type="ECO:0000256" key="1">
    <source>
        <dbReference type="PROSITE-ProRule" id="PRU01005"/>
    </source>
</evidence>
<dbReference type="PROSITE" id="PS51670">
    <property type="entry name" value="SHKT"/>
    <property type="match status" value="2"/>
</dbReference>
<organism evidence="4 5">
    <name type="scientific">Magallana gigas</name>
    <name type="common">Pacific oyster</name>
    <name type="synonym">Crassostrea gigas</name>
    <dbReference type="NCBI Taxonomy" id="29159"/>
    <lineage>
        <taxon>Eukaryota</taxon>
        <taxon>Metazoa</taxon>
        <taxon>Spiralia</taxon>
        <taxon>Lophotrochozoa</taxon>
        <taxon>Mollusca</taxon>
        <taxon>Bivalvia</taxon>
        <taxon>Autobranchia</taxon>
        <taxon>Pteriomorphia</taxon>
        <taxon>Ostreida</taxon>
        <taxon>Ostreoidea</taxon>
        <taxon>Ostreidae</taxon>
        <taxon>Magallana</taxon>
    </lineage>
</organism>
<dbReference type="InterPro" id="IPR003582">
    <property type="entry name" value="ShKT_dom"/>
</dbReference>
<dbReference type="PANTHER" id="PTHR21724:SF108">
    <property type="entry name" value="SHKT DOMAIN-CONTAINING PROTEIN"/>
    <property type="match status" value="1"/>
</dbReference>
<evidence type="ECO:0000259" key="3">
    <source>
        <dbReference type="PROSITE" id="PS51670"/>
    </source>
</evidence>
<evidence type="ECO:0000313" key="4">
    <source>
        <dbReference type="EnsemblMetazoa" id="G14173.1:cds"/>
    </source>
</evidence>
<feature type="signal peptide" evidence="2">
    <location>
        <begin position="1"/>
        <end position="20"/>
    </location>
</feature>
<dbReference type="Proteomes" id="UP000005408">
    <property type="component" value="Unassembled WGS sequence"/>
</dbReference>
<proteinExistence type="predicted"/>
<feature type="domain" description="ShKT" evidence="3">
    <location>
        <begin position="28"/>
        <end position="61"/>
    </location>
</feature>
<dbReference type="AlphaFoldDB" id="A0A8W8IGK1"/>
<feature type="domain" description="ShKT" evidence="3">
    <location>
        <begin position="71"/>
        <end position="106"/>
    </location>
</feature>
<keyword evidence="5" id="KW-1185">Reference proteome</keyword>
<sequence length="255" mass="28376">MIPFIVLFVTCLVAVGQLNAQTLDVSVCRDKIDNCSQYGRSACTNYEPWARDNCLAYCGFCVGPPTTPVPCADKLDDCQSFGKQVCTDPKYAPWVLANCRYFCRQCTDEQIAIADSKTTTLPPPACVNKLDNCPRYGQKACTNFKPWAQDNCRYYCRFCTPEQLLAADSKTTTTTTIATPGIPCVDKLPHCDVYDDAMCTTYRPWAEENCRAYCLICTPSGFVPVGTVGPGIVQVQNRGIKNRIRSFINKLKMKI</sequence>
<comment type="caution">
    <text evidence="1">Lacks conserved residue(s) required for the propagation of feature annotation.</text>
</comment>
<dbReference type="EnsemblMetazoa" id="G14173.2">
    <property type="protein sequence ID" value="G14173.2:cds"/>
    <property type="gene ID" value="G14173"/>
</dbReference>
<reference evidence="4" key="1">
    <citation type="submission" date="2022-08" db="UniProtKB">
        <authorList>
            <consortium name="EnsemblMetazoa"/>
        </authorList>
    </citation>
    <scope>IDENTIFICATION</scope>
    <source>
        <strain evidence="4">05x7-T-G4-1.051#20</strain>
    </source>
</reference>
<evidence type="ECO:0000256" key="2">
    <source>
        <dbReference type="SAM" id="SignalP"/>
    </source>
</evidence>
<accession>A0A8W8IGK1</accession>
<evidence type="ECO:0000313" key="5">
    <source>
        <dbReference type="Proteomes" id="UP000005408"/>
    </source>
</evidence>
<dbReference type="Pfam" id="PF01549">
    <property type="entry name" value="ShK"/>
    <property type="match status" value="4"/>
</dbReference>
<name>A0A8W8IGK1_MAGGI</name>
<feature type="chain" id="PRO_5042430813" description="ShKT domain-containing protein" evidence="2">
    <location>
        <begin position="21"/>
        <end position="255"/>
    </location>
</feature>